<proteinExistence type="predicted"/>
<reference evidence="1 2" key="1">
    <citation type="submission" date="2024-07" db="EMBL/GenBank/DDBJ databases">
        <title>Genomic Encyclopedia of Type Strains, Phase V (KMG-V): Genome sequencing to study the core and pangenomes of soil and plant-associated prokaryotes.</title>
        <authorList>
            <person name="Whitman W."/>
        </authorList>
    </citation>
    <scope>NUCLEOTIDE SEQUENCE [LARGE SCALE GENOMIC DNA]</scope>
    <source>
        <strain evidence="1 2">USDA 222</strain>
    </source>
</reference>
<name>A0ABV4GNM2_9BRAD</name>
<keyword evidence="2" id="KW-1185">Reference proteome</keyword>
<comment type="caution">
    <text evidence="1">The sequence shown here is derived from an EMBL/GenBank/DDBJ whole genome shotgun (WGS) entry which is preliminary data.</text>
</comment>
<protein>
    <submittedName>
        <fullName evidence="1">Uncharacterized protein</fullName>
    </submittedName>
</protein>
<evidence type="ECO:0000313" key="1">
    <source>
        <dbReference type="EMBL" id="MEY9473306.1"/>
    </source>
</evidence>
<dbReference type="RefSeq" id="WP_036008294.1">
    <property type="nucleotide sequence ID" value="NZ_JBGBYD010000002.1"/>
</dbReference>
<dbReference type="Proteomes" id="UP001565474">
    <property type="component" value="Unassembled WGS sequence"/>
</dbReference>
<evidence type="ECO:0000313" key="2">
    <source>
        <dbReference type="Proteomes" id="UP001565474"/>
    </source>
</evidence>
<sequence length="103" mass="11273">MFQSMKGVEPVGNIHFGDAILREPASGQSLAKLLSSESARLKAEGGESLTVYEPKAKEDLELSGLFRSSNYLKLAGVCLCPNRRLLFSEANLLILLNLTQTFE</sequence>
<gene>
    <name evidence="1" type="ORF">ABH992_005705</name>
</gene>
<organism evidence="1 2">
    <name type="scientific">Bradyrhizobium yuanmingense</name>
    <dbReference type="NCBI Taxonomy" id="108015"/>
    <lineage>
        <taxon>Bacteria</taxon>
        <taxon>Pseudomonadati</taxon>
        <taxon>Pseudomonadota</taxon>
        <taxon>Alphaproteobacteria</taxon>
        <taxon>Hyphomicrobiales</taxon>
        <taxon>Nitrobacteraceae</taxon>
        <taxon>Bradyrhizobium</taxon>
    </lineage>
</organism>
<dbReference type="EMBL" id="JBGBZN010000002">
    <property type="protein sequence ID" value="MEY9473306.1"/>
    <property type="molecule type" value="Genomic_DNA"/>
</dbReference>
<accession>A0ABV4GNM2</accession>